<dbReference type="CDD" id="cd05301">
    <property type="entry name" value="GDH"/>
    <property type="match status" value="1"/>
</dbReference>
<dbReference type="GO" id="GO:0016618">
    <property type="term" value="F:hydroxypyruvate reductase [NAD(P)H] activity"/>
    <property type="evidence" value="ECO:0007669"/>
    <property type="project" value="TreeGrafter"/>
</dbReference>
<gene>
    <name evidence="7" type="ORF">FHW18_004952</name>
</gene>
<dbReference type="PROSITE" id="PS00065">
    <property type="entry name" value="D_2_HYDROXYACID_DH_1"/>
    <property type="match status" value="1"/>
</dbReference>
<comment type="caution">
    <text evidence="7">The sequence shown here is derived from an EMBL/GenBank/DDBJ whole genome shotgun (WGS) entry which is preliminary data.</text>
</comment>
<dbReference type="InterPro" id="IPR050223">
    <property type="entry name" value="D-isomer_2-hydroxyacid_DH"/>
</dbReference>
<feature type="domain" description="D-isomer specific 2-hydroxyacid dehydrogenase NAD-binding" evidence="6">
    <location>
        <begin position="111"/>
        <end position="286"/>
    </location>
</feature>
<dbReference type="Gene3D" id="3.40.50.720">
    <property type="entry name" value="NAD(P)-binding Rossmann-like Domain"/>
    <property type="match status" value="2"/>
</dbReference>
<dbReference type="Pfam" id="PF02826">
    <property type="entry name" value="2-Hacid_dh_C"/>
    <property type="match status" value="1"/>
</dbReference>
<name>A0A7Y9LQ69_9BURK</name>
<dbReference type="GO" id="GO:0051287">
    <property type="term" value="F:NAD binding"/>
    <property type="evidence" value="ECO:0007669"/>
    <property type="project" value="InterPro"/>
</dbReference>
<dbReference type="RefSeq" id="WP_179589905.1">
    <property type="nucleotide sequence ID" value="NZ_JACBYR010000003.1"/>
</dbReference>
<dbReference type="InterPro" id="IPR006140">
    <property type="entry name" value="D-isomer_DH_NAD-bd"/>
</dbReference>
<reference evidence="7 8" key="1">
    <citation type="submission" date="2020-07" db="EMBL/GenBank/DDBJ databases">
        <title>Genomic Encyclopedia of Type Strains, Phase IV (KMG-V): Genome sequencing to study the core and pangenomes of soil and plant-associated prokaryotes.</title>
        <authorList>
            <person name="Whitman W."/>
        </authorList>
    </citation>
    <scope>NUCLEOTIDE SEQUENCE [LARGE SCALE GENOMIC DNA]</scope>
    <source>
        <strain evidence="7 8">SAS40</strain>
    </source>
</reference>
<dbReference type="SUPFAM" id="SSF51735">
    <property type="entry name" value="NAD(P)-binding Rossmann-fold domains"/>
    <property type="match status" value="1"/>
</dbReference>
<dbReference type="GO" id="GO:0030267">
    <property type="term" value="F:glyoxylate reductase (NADPH) activity"/>
    <property type="evidence" value="ECO:0007669"/>
    <property type="project" value="TreeGrafter"/>
</dbReference>
<keyword evidence="8" id="KW-1185">Reference proteome</keyword>
<dbReference type="InterPro" id="IPR029752">
    <property type="entry name" value="D-isomer_DH_CS1"/>
</dbReference>
<keyword evidence="3" id="KW-0520">NAD</keyword>
<protein>
    <submittedName>
        <fullName evidence="7">Lactate dehydrogenase-like 2-hydroxyacid dehydrogenase</fullName>
    </submittedName>
</protein>
<dbReference type="FunFam" id="3.40.50.720:FF:000203">
    <property type="entry name" value="D-3-phosphoglycerate dehydrogenase (SerA)"/>
    <property type="match status" value="1"/>
</dbReference>
<dbReference type="AlphaFoldDB" id="A0A7Y9LQ69"/>
<evidence type="ECO:0000313" key="8">
    <source>
        <dbReference type="Proteomes" id="UP000542125"/>
    </source>
</evidence>
<comment type="similarity">
    <text evidence="1 4">Belongs to the D-isomer specific 2-hydroxyacid dehydrogenase family.</text>
</comment>
<evidence type="ECO:0000259" key="6">
    <source>
        <dbReference type="Pfam" id="PF02826"/>
    </source>
</evidence>
<organism evidence="7 8">
    <name type="scientific">Pigmentiphaga litoralis</name>
    <dbReference type="NCBI Taxonomy" id="516702"/>
    <lineage>
        <taxon>Bacteria</taxon>
        <taxon>Pseudomonadati</taxon>
        <taxon>Pseudomonadota</taxon>
        <taxon>Betaproteobacteria</taxon>
        <taxon>Burkholderiales</taxon>
        <taxon>Alcaligenaceae</taxon>
        <taxon>Pigmentiphaga</taxon>
    </lineage>
</organism>
<dbReference type="InterPro" id="IPR006139">
    <property type="entry name" value="D-isomer_2_OHA_DH_cat_dom"/>
</dbReference>
<dbReference type="PROSITE" id="PS00671">
    <property type="entry name" value="D_2_HYDROXYACID_DH_3"/>
    <property type="match status" value="1"/>
</dbReference>
<proteinExistence type="inferred from homology"/>
<evidence type="ECO:0000256" key="2">
    <source>
        <dbReference type="ARBA" id="ARBA00023002"/>
    </source>
</evidence>
<evidence type="ECO:0000256" key="1">
    <source>
        <dbReference type="ARBA" id="ARBA00005854"/>
    </source>
</evidence>
<evidence type="ECO:0000256" key="4">
    <source>
        <dbReference type="RuleBase" id="RU003719"/>
    </source>
</evidence>
<dbReference type="Proteomes" id="UP000542125">
    <property type="component" value="Unassembled WGS sequence"/>
</dbReference>
<dbReference type="GO" id="GO:0005829">
    <property type="term" value="C:cytosol"/>
    <property type="evidence" value="ECO:0007669"/>
    <property type="project" value="TreeGrafter"/>
</dbReference>
<feature type="domain" description="D-isomer specific 2-hydroxyacid dehydrogenase catalytic" evidence="5">
    <location>
        <begin position="14"/>
        <end position="318"/>
    </location>
</feature>
<dbReference type="Pfam" id="PF00389">
    <property type="entry name" value="2-Hacid_dh"/>
    <property type="match status" value="1"/>
</dbReference>
<dbReference type="InterPro" id="IPR029753">
    <property type="entry name" value="D-isomer_DH_CS"/>
</dbReference>
<dbReference type="PANTHER" id="PTHR10996">
    <property type="entry name" value="2-HYDROXYACID DEHYDROGENASE-RELATED"/>
    <property type="match status" value="1"/>
</dbReference>
<keyword evidence="2 4" id="KW-0560">Oxidoreductase</keyword>
<sequence>MSRPVVAFTRQYFPDTAEPLAHRADLRLSPADEALDAAGIVRHVAGCSAAVATTGCPFTASVIDQLPELRLIANVGVGYNNIDVAAATRRGIMVTNTPDVLTESTADMAWALLLAAGRRIGDSERWLRDGQWNRWAIDLWLGADLHGTTLGIVGMGRIGRAIARRAKGFGMNVIYHNRRTLPAGEDEGARWVDKAELLSTADHVILVVPYSAETHHIIGAEQLAAMKRTAVLVNIGRGGLVDDVALAQALKSGQIASAGLDVFENEPRIHPDLLAAPNAVLTPHIGSATFRTRRAMCDLAVANVADWLDGKPPRTLVNKDVLPV</sequence>
<evidence type="ECO:0000313" key="7">
    <source>
        <dbReference type="EMBL" id="NYE85633.1"/>
    </source>
</evidence>
<dbReference type="PANTHER" id="PTHR10996:SF283">
    <property type="entry name" value="GLYOXYLATE_HYDROXYPYRUVATE REDUCTASE B"/>
    <property type="match status" value="1"/>
</dbReference>
<accession>A0A7Y9LQ69</accession>
<dbReference type="SUPFAM" id="SSF52283">
    <property type="entry name" value="Formate/glycerate dehydrogenase catalytic domain-like"/>
    <property type="match status" value="1"/>
</dbReference>
<dbReference type="InterPro" id="IPR036291">
    <property type="entry name" value="NAD(P)-bd_dom_sf"/>
</dbReference>
<evidence type="ECO:0000256" key="3">
    <source>
        <dbReference type="ARBA" id="ARBA00023027"/>
    </source>
</evidence>
<dbReference type="EMBL" id="JACBYR010000003">
    <property type="protein sequence ID" value="NYE85633.1"/>
    <property type="molecule type" value="Genomic_DNA"/>
</dbReference>
<evidence type="ECO:0000259" key="5">
    <source>
        <dbReference type="Pfam" id="PF00389"/>
    </source>
</evidence>